<sequence>MVLAWLWASAQHKQGERGLAAAGACFICVLVLAFCVSVSHSIVLMSAMWISIFALCSLLSTLYSMTITHKPMEKFSYGLARVPVLAVFSTTVLAQLFSIFLSKESFEHLLSPEHQGSHDASAAHEHEIESVGKWPYFVGAISSSCALLLSAYSLKNQPFQHVLTASSSSSLQEHAADICHAICWIIPGLSRLLLPRINSMALLAVVTSTMLVLCEHFRHDFVWADPVCCLILSVAVFSTMWPLSVYTGMILLQTAPPHLLNQIDRCISEASTIDGVLEIRSRHFWQLDFAQLVGTVDVRVRRDADEQNVLTLVTDKMSSVVSMLTVQIVKDAGWRNMENMDPVHHAEGFSHDHEHGHGNSHDHGHSHDHSHNHDHNNEVNRHSHSNGGGHGHSHGFEPQLSAYGGNPGANVHHGNENPLNDPQSMNSLPGYSVGHGHSHDVLGSFLCHHYCDASTVAHALSLLDLHSHHLSILFNSNDNRNRLGKDSGAKLRLTRILHSFFLIMILIDCDFSMLKLERYKRMIRAPCRFAHTAAARKALLERIIRVDHAGELGADRIYAGQLAVLEGTSVGPVIKKMWKEEREHLDTMERLAAKHEVPHTVFSPVFSVAAYALGVGSALLGKEAAMACTVAVEELIGQHYNDQLKDLLADDPVAHKELLETLSKMRDDELHHHDTGVKHDGLKAPMYDALKWVIQTGCKGAIFIAERI</sequence>
<name>A0ABR1CQV1_NECAM</name>
<feature type="domain" description="Cation efflux protein transmembrane" evidence="14">
    <location>
        <begin position="20"/>
        <end position="252"/>
    </location>
</feature>
<gene>
    <name evidence="15" type="primary">Necator_chrIII.g9650</name>
    <name evidence="15" type="ORF">RB195_008885</name>
</gene>
<feature type="compositionally biased region" description="Polar residues" evidence="12">
    <location>
        <begin position="417"/>
        <end position="429"/>
    </location>
</feature>
<feature type="transmembrane region" description="Helical" evidence="13">
    <location>
        <begin position="200"/>
        <end position="217"/>
    </location>
</feature>
<dbReference type="Pfam" id="PF01545">
    <property type="entry name" value="Cation_efflux"/>
    <property type="match status" value="1"/>
</dbReference>
<feature type="region of interest" description="Disordered" evidence="12">
    <location>
        <begin position="343"/>
        <end position="432"/>
    </location>
</feature>
<feature type="binding site" evidence="11">
    <location>
        <position position="581"/>
    </location>
    <ligand>
        <name>Fe cation</name>
        <dbReference type="ChEBI" id="CHEBI:24875"/>
        <label>2</label>
    </ligand>
</feature>
<dbReference type="SUPFAM" id="SSF47240">
    <property type="entry name" value="Ferritin-like"/>
    <property type="match status" value="1"/>
</dbReference>
<evidence type="ECO:0000256" key="4">
    <source>
        <dbReference type="ARBA" id="ARBA00022833"/>
    </source>
</evidence>
<dbReference type="Proteomes" id="UP001303046">
    <property type="component" value="Unassembled WGS sequence"/>
</dbReference>
<feature type="transmembrane region" description="Helical" evidence="13">
    <location>
        <begin position="20"/>
        <end position="42"/>
    </location>
</feature>
<feature type="binding site" evidence="11">
    <location>
        <position position="633"/>
    </location>
    <ligand>
        <name>Fe cation</name>
        <dbReference type="ChEBI" id="CHEBI:24875"/>
        <label>2</label>
    </ligand>
</feature>
<evidence type="ECO:0000256" key="5">
    <source>
        <dbReference type="ARBA" id="ARBA00022989"/>
    </source>
</evidence>
<evidence type="ECO:0000256" key="6">
    <source>
        <dbReference type="ARBA" id="ARBA00023034"/>
    </source>
</evidence>
<comment type="function">
    <text evidence="11">Catalyzes the hydroxylation of 2-polyprenyl-3-methyl-6-methoxy-1,4-benzoquinol (DMQH2) during ubiquinone biosynthesis. Has also a structural role in the COQ enzyme complex, stabilizing other COQ polypeptides. Involved in lifespan determination in a ubiquinone-independent manner.</text>
</comment>
<feature type="transmembrane region" description="Helical" evidence="13">
    <location>
        <begin position="229"/>
        <end position="252"/>
    </location>
</feature>
<evidence type="ECO:0000256" key="3">
    <source>
        <dbReference type="ARBA" id="ARBA00022692"/>
    </source>
</evidence>
<comment type="cofactor">
    <cofactor evidence="11">
        <name>Fe cation</name>
        <dbReference type="ChEBI" id="CHEBI:24875"/>
    </cofactor>
    <text evidence="11">Binds 2 iron ions per subunit.</text>
</comment>
<evidence type="ECO:0000256" key="11">
    <source>
        <dbReference type="HAMAP-Rule" id="MF_03194"/>
    </source>
</evidence>
<dbReference type="Gene3D" id="1.20.1510.10">
    <property type="entry name" value="Cation efflux protein transmembrane domain"/>
    <property type="match status" value="1"/>
</dbReference>
<evidence type="ECO:0000256" key="9">
    <source>
        <dbReference type="ARBA" id="ARBA00038600"/>
    </source>
</evidence>
<dbReference type="SUPFAM" id="SSF161111">
    <property type="entry name" value="Cation efflux protein transmembrane domain-like"/>
    <property type="match status" value="1"/>
</dbReference>
<dbReference type="Pfam" id="PF03232">
    <property type="entry name" value="COQ7"/>
    <property type="match status" value="1"/>
</dbReference>
<comment type="subunit">
    <text evidence="9">Heterodimer with SLC30A5; form a functional zinc ion transmembrane transporter.</text>
</comment>
<dbReference type="EMBL" id="JAVFWL010000003">
    <property type="protein sequence ID" value="KAK6740699.1"/>
    <property type="molecule type" value="Genomic_DNA"/>
</dbReference>
<comment type="subunit">
    <text evidence="11">Component of a multi-subunit COQ enzyme complex.</text>
</comment>
<reference evidence="15 16" key="1">
    <citation type="submission" date="2023-08" db="EMBL/GenBank/DDBJ databases">
        <title>A Necator americanus chromosomal reference genome.</title>
        <authorList>
            <person name="Ilik V."/>
            <person name="Petrzelkova K.J."/>
            <person name="Pardy F."/>
            <person name="Fuh T."/>
            <person name="Niatou-Singa F.S."/>
            <person name="Gouil Q."/>
            <person name="Baker L."/>
            <person name="Ritchie M.E."/>
            <person name="Jex A.R."/>
            <person name="Gazzola D."/>
            <person name="Li H."/>
            <person name="Toshio Fujiwara R."/>
            <person name="Zhan B."/>
            <person name="Aroian R.V."/>
            <person name="Pafco B."/>
            <person name="Schwarz E.M."/>
        </authorList>
    </citation>
    <scope>NUCLEOTIDE SEQUENCE [LARGE SCALE GENOMIC DNA]</scope>
    <source>
        <strain evidence="15 16">Aroian</strain>
        <tissue evidence="15">Whole animal</tissue>
    </source>
</reference>
<evidence type="ECO:0000313" key="15">
    <source>
        <dbReference type="EMBL" id="KAK6740699.1"/>
    </source>
</evidence>
<feature type="binding site" evidence="11">
    <location>
        <position position="672"/>
    </location>
    <ligand>
        <name>Fe cation</name>
        <dbReference type="ChEBI" id="CHEBI:24875"/>
        <label>2</label>
    </ligand>
</feature>
<evidence type="ECO:0000256" key="8">
    <source>
        <dbReference type="ARBA" id="ARBA00023136"/>
    </source>
</evidence>
<keyword evidence="11" id="KW-0999">Mitochondrion inner membrane</keyword>
<keyword evidence="4" id="KW-0862">Zinc</keyword>
<protein>
    <recommendedName>
        <fullName evidence="11">5-demethoxyubiquinone hydroxylase, mitochondrial</fullName>
        <shortName evidence="11">DMQ hydroxylase</shortName>
        <ecNumber evidence="11">1.14.99.60</ecNumber>
    </recommendedName>
    <alternativeName>
        <fullName evidence="11">Ubiquinone biosynthesis monooxygenase COQ7</fullName>
    </alternativeName>
</protein>
<keyword evidence="5 13" id="KW-1133">Transmembrane helix</keyword>
<keyword evidence="11" id="KW-0408">Iron</keyword>
<evidence type="ECO:0000256" key="2">
    <source>
        <dbReference type="ARBA" id="ARBA00022448"/>
    </source>
</evidence>
<organism evidence="15 16">
    <name type="scientific">Necator americanus</name>
    <name type="common">Human hookworm</name>
    <dbReference type="NCBI Taxonomy" id="51031"/>
    <lineage>
        <taxon>Eukaryota</taxon>
        <taxon>Metazoa</taxon>
        <taxon>Ecdysozoa</taxon>
        <taxon>Nematoda</taxon>
        <taxon>Chromadorea</taxon>
        <taxon>Rhabditida</taxon>
        <taxon>Rhabditina</taxon>
        <taxon>Rhabditomorpha</taxon>
        <taxon>Strongyloidea</taxon>
        <taxon>Ancylostomatidae</taxon>
        <taxon>Bunostominae</taxon>
        <taxon>Necator</taxon>
    </lineage>
</organism>
<comment type="catalytic activity">
    <reaction evidence="11">
        <text>a 5-methoxy-2-methyl-3-(all-trans-polyprenyl)benzene-1,4-diol + AH2 + O2 = a 3-demethylubiquinol + A + H2O</text>
        <dbReference type="Rhea" id="RHEA:50908"/>
        <dbReference type="Rhea" id="RHEA-COMP:10859"/>
        <dbReference type="Rhea" id="RHEA-COMP:10914"/>
        <dbReference type="ChEBI" id="CHEBI:13193"/>
        <dbReference type="ChEBI" id="CHEBI:15377"/>
        <dbReference type="ChEBI" id="CHEBI:15379"/>
        <dbReference type="ChEBI" id="CHEBI:17499"/>
        <dbReference type="ChEBI" id="CHEBI:84167"/>
        <dbReference type="ChEBI" id="CHEBI:84422"/>
        <dbReference type="EC" id="1.14.99.60"/>
    </reaction>
</comment>
<feature type="binding site" evidence="11">
    <location>
        <position position="581"/>
    </location>
    <ligand>
        <name>Fe cation</name>
        <dbReference type="ChEBI" id="CHEBI:24875"/>
        <label>1</label>
    </ligand>
</feature>
<comment type="function">
    <text evidence="10">Has probably no intrinsic transporter activity but together with SLC30A5 forms a functional zinc ion:proton antiporter heterodimer, mediating zinc entry into the lumen of organelles along the secretory pathway. As part of that zinc ion:proton antiporter, contributes to zinc ion homeostasis within the early secretory pathway and regulates the activation and folding of enzymes like alkaline phosphatases and enzymes involved in phosphatidylinositol glycan anchor biosynthesis.</text>
</comment>
<feature type="binding site" evidence="11">
    <location>
        <position position="669"/>
    </location>
    <ligand>
        <name>Fe cation</name>
        <dbReference type="ChEBI" id="CHEBI:24875"/>
        <label>2</label>
    </ligand>
</feature>
<comment type="caution">
    <text evidence="15">The sequence shown here is derived from an EMBL/GenBank/DDBJ whole genome shotgun (WGS) entry which is preliminary data.</text>
</comment>
<comment type="subcellular location">
    <subcellularLocation>
        <location evidence="1">Golgi apparatus</location>
        <location evidence="1">trans-Golgi network membrane</location>
        <topology evidence="1">Multi-pass membrane protein</topology>
    </subcellularLocation>
    <subcellularLocation>
        <location evidence="11">Mitochondrion inner membrane</location>
        <topology evidence="11">Peripheral membrane protein</topology>
        <orientation evidence="11">Matrix side</orientation>
    </subcellularLocation>
</comment>
<feature type="transmembrane region" description="Helical" evidence="13">
    <location>
        <begin position="79"/>
        <end position="101"/>
    </location>
</feature>
<keyword evidence="16" id="KW-1185">Reference proteome</keyword>
<dbReference type="InterPro" id="IPR058533">
    <property type="entry name" value="Cation_efflux_TM"/>
</dbReference>
<keyword evidence="2" id="KW-0813">Transport</keyword>
<dbReference type="HAMAP" id="MF_01658">
    <property type="entry name" value="COQ7"/>
    <property type="match status" value="1"/>
</dbReference>
<dbReference type="InterPro" id="IPR011566">
    <property type="entry name" value="Ubq_synth_Coq7"/>
</dbReference>
<keyword evidence="6" id="KW-0333">Golgi apparatus</keyword>
<comment type="pathway">
    <text evidence="11">Cofactor biosynthesis; ubiquinone biosynthesis.</text>
</comment>
<dbReference type="CDD" id="cd01042">
    <property type="entry name" value="DMQH"/>
    <property type="match status" value="1"/>
</dbReference>
<keyword evidence="11" id="KW-0560">Oxidoreductase</keyword>
<keyword evidence="11" id="KW-0831">Ubiquinone biosynthesis</keyword>
<feature type="binding site" evidence="11">
    <location>
        <position position="584"/>
    </location>
    <ligand>
        <name>Fe cation</name>
        <dbReference type="ChEBI" id="CHEBI:24875"/>
        <label>1</label>
    </ligand>
</feature>
<keyword evidence="3 13" id="KW-0812">Transmembrane</keyword>
<accession>A0ABR1CQV1</accession>
<dbReference type="PANTHER" id="PTHR46531">
    <property type="entry name" value="ZINC TRANSPORTER 6"/>
    <property type="match status" value="1"/>
</dbReference>
<comment type="similarity">
    <text evidence="11">Belongs to the COQ7 family.</text>
</comment>
<evidence type="ECO:0000256" key="10">
    <source>
        <dbReference type="ARBA" id="ARBA00045455"/>
    </source>
</evidence>
<keyword evidence="7" id="KW-0406">Ion transport</keyword>
<keyword evidence="11" id="KW-0479">Metal-binding</keyword>
<evidence type="ECO:0000256" key="1">
    <source>
        <dbReference type="ARBA" id="ARBA00004166"/>
    </source>
</evidence>
<evidence type="ECO:0000256" key="12">
    <source>
        <dbReference type="SAM" id="MobiDB-lite"/>
    </source>
</evidence>
<keyword evidence="11" id="KW-0503">Monooxygenase</keyword>
<evidence type="ECO:0000256" key="13">
    <source>
        <dbReference type="SAM" id="Phobius"/>
    </source>
</evidence>
<feature type="transmembrane region" description="Helical" evidence="13">
    <location>
        <begin position="48"/>
        <end position="67"/>
    </location>
</feature>
<dbReference type="EC" id="1.14.99.60" evidence="11"/>
<keyword evidence="11" id="KW-0496">Mitochondrion</keyword>
<feature type="binding site" evidence="11">
    <location>
        <position position="669"/>
    </location>
    <ligand>
        <name>Fe cation</name>
        <dbReference type="ChEBI" id="CHEBI:24875"/>
        <label>1</label>
    </ligand>
</feature>
<evidence type="ECO:0000256" key="7">
    <source>
        <dbReference type="ARBA" id="ARBA00023065"/>
    </source>
</evidence>
<dbReference type="InterPro" id="IPR052005">
    <property type="entry name" value="CDF_SLC30A"/>
</dbReference>
<keyword evidence="8 11" id="KW-0472">Membrane</keyword>
<dbReference type="InterPro" id="IPR009078">
    <property type="entry name" value="Ferritin-like_SF"/>
</dbReference>
<dbReference type="PANTHER" id="PTHR46531:SF1">
    <property type="entry name" value="ZINC TRANSPORTER 6"/>
    <property type="match status" value="1"/>
</dbReference>
<feature type="binding site" evidence="11">
    <location>
        <position position="551"/>
    </location>
    <ligand>
        <name>Fe cation</name>
        <dbReference type="ChEBI" id="CHEBI:24875"/>
        <label>1</label>
    </ligand>
</feature>
<dbReference type="InterPro" id="IPR027469">
    <property type="entry name" value="Cation_efflux_TMD_sf"/>
</dbReference>
<feature type="compositionally biased region" description="Basic and acidic residues" evidence="12">
    <location>
        <begin position="343"/>
        <end position="381"/>
    </location>
</feature>
<proteinExistence type="inferred from homology"/>
<evidence type="ECO:0000313" key="16">
    <source>
        <dbReference type="Proteomes" id="UP001303046"/>
    </source>
</evidence>
<evidence type="ECO:0000259" key="14">
    <source>
        <dbReference type="Pfam" id="PF01545"/>
    </source>
</evidence>